<evidence type="ECO:0000313" key="2">
    <source>
        <dbReference type="EMBL" id="QOV89829.1"/>
    </source>
</evidence>
<dbReference type="SUPFAM" id="SSF53300">
    <property type="entry name" value="vWA-like"/>
    <property type="match status" value="1"/>
</dbReference>
<dbReference type="CDD" id="cd00198">
    <property type="entry name" value="vWFA"/>
    <property type="match status" value="1"/>
</dbReference>
<accession>A0A7M2WWQ8</accession>
<dbReference type="AlphaFoldDB" id="A0A7M2WWQ8"/>
<dbReference type="InterPro" id="IPR036465">
    <property type="entry name" value="vWFA_dom_sf"/>
</dbReference>
<evidence type="ECO:0000313" key="3">
    <source>
        <dbReference type="Proteomes" id="UP000593765"/>
    </source>
</evidence>
<dbReference type="Pfam" id="PF01882">
    <property type="entry name" value="DUF58"/>
    <property type="match status" value="1"/>
</dbReference>
<feature type="domain" description="DUF58" evidence="1">
    <location>
        <begin position="49"/>
        <end position="253"/>
    </location>
</feature>
<evidence type="ECO:0000259" key="1">
    <source>
        <dbReference type="Pfam" id="PF01882"/>
    </source>
</evidence>
<reference evidence="2 3" key="1">
    <citation type="submission" date="2020-10" db="EMBL/GenBank/DDBJ databases">
        <title>Wide distribution of Phycisphaera-like planctomycetes from WD2101 soil group in peatlands and genome analysis of the first cultivated representative.</title>
        <authorList>
            <person name="Dedysh S.N."/>
            <person name="Beletsky A.V."/>
            <person name="Ivanova A."/>
            <person name="Kulichevskaya I.S."/>
            <person name="Suzina N.E."/>
            <person name="Philippov D.A."/>
            <person name="Rakitin A.L."/>
            <person name="Mardanov A.V."/>
            <person name="Ravin N.V."/>
        </authorList>
    </citation>
    <scope>NUCLEOTIDE SEQUENCE [LARGE SCALE GENOMIC DNA]</scope>
    <source>
        <strain evidence="2 3">M1803</strain>
    </source>
</reference>
<organism evidence="2 3">
    <name type="scientific">Humisphaera borealis</name>
    <dbReference type="NCBI Taxonomy" id="2807512"/>
    <lineage>
        <taxon>Bacteria</taxon>
        <taxon>Pseudomonadati</taxon>
        <taxon>Planctomycetota</taxon>
        <taxon>Phycisphaerae</taxon>
        <taxon>Tepidisphaerales</taxon>
        <taxon>Tepidisphaeraceae</taxon>
        <taxon>Humisphaera</taxon>
    </lineage>
</organism>
<gene>
    <name evidence="2" type="ORF">IPV69_00190</name>
</gene>
<proteinExistence type="predicted"/>
<dbReference type="EMBL" id="CP063458">
    <property type="protein sequence ID" value="QOV89829.1"/>
    <property type="molecule type" value="Genomic_DNA"/>
</dbReference>
<keyword evidence="3" id="KW-1185">Reference proteome</keyword>
<dbReference type="KEGG" id="hbs:IPV69_00190"/>
<dbReference type="PANTHER" id="PTHR33608">
    <property type="entry name" value="BLL2464 PROTEIN"/>
    <property type="match status" value="1"/>
</dbReference>
<dbReference type="Gene3D" id="3.40.50.410">
    <property type="entry name" value="von Willebrand factor, type A domain"/>
    <property type="match status" value="1"/>
</dbReference>
<name>A0A7M2WWQ8_9BACT</name>
<dbReference type="RefSeq" id="WP_206292888.1">
    <property type="nucleotide sequence ID" value="NZ_CP063458.1"/>
</dbReference>
<dbReference type="InterPro" id="IPR002881">
    <property type="entry name" value="DUF58"/>
</dbReference>
<sequence>MPIPKYQYFAPADAARMSGLELSARQVVEGLFIGQHKSPHKGFSVEFSEHREYVAGDDVRHMDWRAYGRADRYYIKLFEQETNLRATIVIDTSASMTFGTPTKIDYARHLAACLAYLLSKQQDLAGLVAVDESVTAELPPGSSAAHLDRLFKALEAIKPGVGTELSKQLHALSERLPRRTLVILISDLWTEPDEFIKALQHLRHRKHQAMVIHLLDRAELDLPYDRMVTLEDLETKERLQINPADVRENYKQQIGEYLTKIRRVCADTDVEYHDLFVEEAYDKALVKLLARRT</sequence>
<dbReference type="Proteomes" id="UP000593765">
    <property type="component" value="Chromosome"/>
</dbReference>
<protein>
    <submittedName>
        <fullName evidence="2">DUF58 domain-containing protein</fullName>
    </submittedName>
</protein>
<dbReference type="PANTHER" id="PTHR33608:SF7">
    <property type="entry name" value="DUF58 DOMAIN-CONTAINING PROTEIN"/>
    <property type="match status" value="1"/>
</dbReference>